<accession>A0A1D9MFG0</accession>
<dbReference type="InterPro" id="IPR014748">
    <property type="entry name" value="Enoyl-CoA_hydra_C"/>
</dbReference>
<evidence type="ECO:0000313" key="4">
    <source>
        <dbReference type="EMBL" id="AOZ70533.1"/>
    </source>
</evidence>
<keyword evidence="2" id="KW-0456">Lyase</keyword>
<dbReference type="PANTHER" id="PTHR11941:SF54">
    <property type="entry name" value="ENOYL-COA HYDRATASE, MITOCHONDRIAL"/>
    <property type="match status" value="1"/>
</dbReference>
<evidence type="ECO:0000256" key="2">
    <source>
        <dbReference type="ARBA" id="ARBA00023239"/>
    </source>
</evidence>
<dbReference type="STRING" id="1850250.LPB142_15310"/>
<dbReference type="GO" id="GO:0016829">
    <property type="term" value="F:lyase activity"/>
    <property type="evidence" value="ECO:0007669"/>
    <property type="project" value="UniProtKB-KW"/>
</dbReference>
<dbReference type="EMBL" id="CP017781">
    <property type="protein sequence ID" value="AOZ70533.1"/>
    <property type="molecule type" value="Genomic_DNA"/>
</dbReference>
<dbReference type="Pfam" id="PF00378">
    <property type="entry name" value="ECH_1"/>
    <property type="match status" value="1"/>
</dbReference>
<dbReference type="Gene3D" id="1.10.12.10">
    <property type="entry name" value="Lyase 2-enoyl-coa Hydratase, Chain A, domain 2"/>
    <property type="match status" value="1"/>
</dbReference>
<dbReference type="InterPro" id="IPR018376">
    <property type="entry name" value="Enoyl-CoA_hyd/isom_CS"/>
</dbReference>
<dbReference type="SUPFAM" id="SSF52096">
    <property type="entry name" value="ClpP/crotonase"/>
    <property type="match status" value="1"/>
</dbReference>
<dbReference type="PROSITE" id="PS00166">
    <property type="entry name" value="ENOYL_COA_HYDRATASE"/>
    <property type="match status" value="1"/>
</dbReference>
<dbReference type="InterPro" id="IPR001753">
    <property type="entry name" value="Enoyl-CoA_hydra/iso"/>
</dbReference>
<dbReference type="Proteomes" id="UP000176562">
    <property type="component" value="Chromosome"/>
</dbReference>
<dbReference type="NCBIfam" id="NF006100">
    <property type="entry name" value="PRK08252.1"/>
    <property type="match status" value="1"/>
</dbReference>
<dbReference type="AlphaFoldDB" id="A0A1D9MFG0"/>
<evidence type="ECO:0000313" key="5">
    <source>
        <dbReference type="Proteomes" id="UP000176562"/>
    </source>
</evidence>
<organism evidence="4 5">
    <name type="scientific">Rhodobacter xanthinilyticus</name>
    <dbReference type="NCBI Taxonomy" id="1850250"/>
    <lineage>
        <taxon>Bacteria</taxon>
        <taxon>Pseudomonadati</taxon>
        <taxon>Pseudomonadota</taxon>
        <taxon>Alphaproteobacteria</taxon>
        <taxon>Rhodobacterales</taxon>
        <taxon>Rhodobacter group</taxon>
        <taxon>Rhodobacter</taxon>
    </lineage>
</organism>
<dbReference type="InterPro" id="IPR029045">
    <property type="entry name" value="ClpP/crotonase-like_dom_sf"/>
</dbReference>
<dbReference type="CDD" id="cd06558">
    <property type="entry name" value="crotonase-like"/>
    <property type="match status" value="1"/>
</dbReference>
<dbReference type="Gene3D" id="3.90.226.10">
    <property type="entry name" value="2-enoyl-CoA Hydratase, Chain A, domain 1"/>
    <property type="match status" value="1"/>
</dbReference>
<name>A0A1D9MFG0_9RHOB</name>
<protein>
    <recommendedName>
        <fullName evidence="6">Enoyl-CoA hydratase</fullName>
    </recommendedName>
</protein>
<dbReference type="GO" id="GO:0006635">
    <property type="term" value="P:fatty acid beta-oxidation"/>
    <property type="evidence" value="ECO:0007669"/>
    <property type="project" value="TreeGrafter"/>
</dbReference>
<dbReference type="PANTHER" id="PTHR11941">
    <property type="entry name" value="ENOYL-COA HYDRATASE-RELATED"/>
    <property type="match status" value="1"/>
</dbReference>
<comment type="similarity">
    <text evidence="1 3">Belongs to the enoyl-CoA hydratase/isomerase family.</text>
</comment>
<evidence type="ECO:0000256" key="3">
    <source>
        <dbReference type="RuleBase" id="RU003707"/>
    </source>
</evidence>
<evidence type="ECO:0008006" key="6">
    <source>
        <dbReference type="Google" id="ProtNLM"/>
    </source>
</evidence>
<proteinExistence type="inferred from homology"/>
<sequence>MTDSAVLFEAEGPVAVITLNRPARRNAIDGAAAAGLAAALARFEADPDLRVGVLCGAGPVFCAGMDLAAFGAGQGEAVLFGPGGFAGLTEARRSKPLIAAVQGAALAGGCELALACDLIVAEEESRFGLPEVIRGLVAGAGGALRLAALIPPARAREILLTGRMIDTAEAWDLGLIARRAALGTARAAALGLAQEIAANAPLAVRETLRLSRAAEAAQLAPLWPENARTLREIMASEDAREGARAFLERRAPVWQGR</sequence>
<keyword evidence="5" id="KW-1185">Reference proteome</keyword>
<reference evidence="4 5" key="1">
    <citation type="submission" date="2016-10" db="EMBL/GenBank/DDBJ databases">
        <title>Rhodobacter sp. LPB0142, isolated from sea water.</title>
        <authorList>
            <person name="Kim E."/>
            <person name="Yi H."/>
        </authorList>
    </citation>
    <scope>NUCLEOTIDE SEQUENCE [LARGE SCALE GENOMIC DNA]</scope>
    <source>
        <strain evidence="4 5">LPB0142</strain>
    </source>
</reference>
<gene>
    <name evidence="4" type="ORF">LPB142_15310</name>
</gene>
<evidence type="ECO:0000256" key="1">
    <source>
        <dbReference type="ARBA" id="ARBA00005254"/>
    </source>
</evidence>
<dbReference type="KEGG" id="rhp:LPB142_15310"/>
<dbReference type="RefSeq" id="WP_071166885.1">
    <property type="nucleotide sequence ID" value="NZ_CP017781.1"/>
</dbReference>